<dbReference type="EMBL" id="KI965473">
    <property type="protein sequence ID" value="EUD66141.1"/>
    <property type="molecule type" value="Genomic_DNA"/>
</dbReference>
<feature type="compositionally biased region" description="Polar residues" evidence="1">
    <location>
        <begin position="123"/>
        <end position="135"/>
    </location>
</feature>
<accession>W7ALC3</accession>
<feature type="compositionally biased region" description="Basic and acidic residues" evidence="1">
    <location>
        <begin position="217"/>
        <end position="226"/>
    </location>
</feature>
<dbReference type="SUPFAM" id="SSF101898">
    <property type="entry name" value="NHL repeat"/>
    <property type="match status" value="1"/>
</dbReference>
<organism evidence="2 3">
    <name type="scientific">Plasmodium inui San Antonio 1</name>
    <dbReference type="NCBI Taxonomy" id="1237626"/>
    <lineage>
        <taxon>Eukaryota</taxon>
        <taxon>Sar</taxon>
        <taxon>Alveolata</taxon>
        <taxon>Apicomplexa</taxon>
        <taxon>Aconoidasida</taxon>
        <taxon>Haemosporida</taxon>
        <taxon>Plasmodiidae</taxon>
        <taxon>Plasmodium</taxon>
        <taxon>Plasmodium (Plasmodium)</taxon>
    </lineage>
</organism>
<reference evidence="2 3" key="1">
    <citation type="submission" date="2013-02" db="EMBL/GenBank/DDBJ databases">
        <title>The Genome Sequence of Plasmodium inui San Antonio 1.</title>
        <authorList>
            <consortium name="The Broad Institute Genome Sequencing Platform"/>
            <consortium name="The Broad Institute Genome Sequencing Center for Infectious Disease"/>
            <person name="Neafsey D."/>
            <person name="Cheeseman I."/>
            <person name="Volkman S."/>
            <person name="Adams J."/>
            <person name="Walker B."/>
            <person name="Young S.K."/>
            <person name="Zeng Q."/>
            <person name="Gargeya S."/>
            <person name="Fitzgerald M."/>
            <person name="Haas B."/>
            <person name="Abouelleil A."/>
            <person name="Alvarado L."/>
            <person name="Arachchi H.M."/>
            <person name="Berlin A.M."/>
            <person name="Chapman S.B."/>
            <person name="Dewar J."/>
            <person name="Goldberg J."/>
            <person name="Griggs A."/>
            <person name="Gujja S."/>
            <person name="Hansen M."/>
            <person name="Howarth C."/>
            <person name="Imamovic A."/>
            <person name="Larimer J."/>
            <person name="McCowan C."/>
            <person name="Murphy C."/>
            <person name="Neiman D."/>
            <person name="Pearson M."/>
            <person name="Priest M."/>
            <person name="Roberts A."/>
            <person name="Saif S."/>
            <person name="Shea T."/>
            <person name="Sisk P."/>
            <person name="Sykes S."/>
            <person name="Wortman J."/>
            <person name="Nusbaum C."/>
            <person name="Birren B."/>
        </authorList>
    </citation>
    <scope>NUCLEOTIDE SEQUENCE [LARGE SCALE GENOMIC DNA]</scope>
    <source>
        <strain evidence="2 3">San Antonio 1</strain>
    </source>
</reference>
<feature type="compositionally biased region" description="Basic and acidic residues" evidence="1">
    <location>
        <begin position="266"/>
        <end position="329"/>
    </location>
</feature>
<dbReference type="RefSeq" id="XP_008817150.1">
    <property type="nucleotide sequence ID" value="XM_008818928.1"/>
</dbReference>
<feature type="region of interest" description="Disordered" evidence="1">
    <location>
        <begin position="123"/>
        <end position="142"/>
    </location>
</feature>
<evidence type="ECO:0000256" key="1">
    <source>
        <dbReference type="SAM" id="MobiDB-lite"/>
    </source>
</evidence>
<evidence type="ECO:0000313" key="3">
    <source>
        <dbReference type="Proteomes" id="UP000030640"/>
    </source>
</evidence>
<dbReference type="GeneID" id="20038610"/>
<evidence type="ECO:0008006" key="4">
    <source>
        <dbReference type="Google" id="ProtNLM"/>
    </source>
</evidence>
<name>W7ALC3_9APIC</name>
<keyword evidence="3" id="KW-1185">Reference proteome</keyword>
<protein>
    <recommendedName>
        <fullName evidence="4">Thioredoxin-like associated protein 2</fullName>
    </recommendedName>
</protein>
<feature type="region of interest" description="Disordered" evidence="1">
    <location>
        <begin position="260"/>
        <end position="343"/>
    </location>
</feature>
<gene>
    <name evidence="2" type="ORF">C922_03336</name>
</gene>
<dbReference type="AlphaFoldDB" id="W7ALC3"/>
<evidence type="ECO:0000313" key="2">
    <source>
        <dbReference type="EMBL" id="EUD66141.1"/>
    </source>
</evidence>
<dbReference type="Gene3D" id="2.130.10.10">
    <property type="entry name" value="YVTN repeat-like/Quinoprotein amine dehydrogenase"/>
    <property type="match status" value="1"/>
</dbReference>
<sequence length="568" mass="65603">MYGNQRTNHEYAPPMVINVNNKQVNPPPLSYRSYPPRSINLGPVSNQHESNASDNMKNYVQYSGHRNVSEMEPLKHTTSQYIPRRRDERQKTMGVMGLANQWDLNRADINHIVANYTNSIRVPTNHSSDGSSQVRTFHKNRPESVREIPPFQVDKSKMNYLPAERNTTPISVESEMDSKKDMSFLGREYQSVYLSRNQNDYVVEQKGRHPTMSSQGGEKKSVTVSTSEKDTFLGGLKRENNIAISTSLQSSGDEKFIKGQAQVSRNKADGKKVEKKNSKIGEELKSDRLSTPRKGKNDHVLGRETMQEYRLRNGEKEYTSPQRDGKSAKNGESSTKAPIHRSCREQLPHNLSINLKRDMFDMTKGLRIFDHMIIVDRNSVLKLWNGFEWKRVKSYFQFVTKARYDRRGHLWCINNSYELLKRMKKKFKNFGNLANEEIVDISFDKKNLLWCVNRKGELLKWNRTKWTKVRFSGFHKLISVAFDSRGDLWAINTKRALAIWCEKDSCWNEKVVKDDLKICAIDFDNDGHIWVVSTAGALLTYSQGHWVNFGYVSLDRLISVGFRKVRAG</sequence>
<dbReference type="Proteomes" id="UP000030640">
    <property type="component" value="Unassembled WGS sequence"/>
</dbReference>
<proteinExistence type="predicted"/>
<dbReference type="InterPro" id="IPR015943">
    <property type="entry name" value="WD40/YVTN_repeat-like_dom_sf"/>
</dbReference>
<dbReference type="VEuPathDB" id="PlasmoDB:C922_03336"/>
<feature type="region of interest" description="Disordered" evidence="1">
    <location>
        <begin position="207"/>
        <end position="226"/>
    </location>
</feature>
<dbReference type="OrthoDB" id="331876at2759"/>